<reference evidence="2" key="1">
    <citation type="submission" date="2015-11" db="EMBL/GenBank/DDBJ databases">
        <title>De novo transcriptome assembly of four potential Pierce s Disease insect vectors from Arizona vineyards.</title>
        <authorList>
            <person name="Tassone E.E."/>
        </authorList>
    </citation>
    <scope>NUCLEOTIDE SEQUENCE</scope>
</reference>
<dbReference type="InterPro" id="IPR001611">
    <property type="entry name" value="Leu-rich_rpt"/>
</dbReference>
<proteinExistence type="predicted"/>
<feature type="region of interest" description="Disordered" evidence="1">
    <location>
        <begin position="539"/>
        <end position="658"/>
    </location>
</feature>
<dbReference type="PANTHER" id="PTHR24114:SF2">
    <property type="entry name" value="F-BOX DOMAIN-CONTAINING PROTEIN-RELATED"/>
    <property type="match status" value="1"/>
</dbReference>
<name>A0A1B6KJN2_9HEMI</name>
<sequence>MRKFQDCIRNRRMKFKEETSMEEELEDLKGSKDNNETRISIKSIGSFGSLDYEQLREWQEMSMREIPIDQNLEDIESIESIKSEKSEELISIEEECLTFNDIPDPGNLQTYGIGTDVKPKEESDVEIYLRLIKDVGIAPIKRIVNSLKGHYLGLEHYGLDPRQFKPLTEALMRNTTVQELNLRCNVLTEDALFHLGLLTCNIGCLRKLDLQHCKIGPEGVAMLVRDLEVCGLDELDLSHNEIGDRGMEELANKLSYNTSIHRLNLSHNGLTHQSAIWLADTIEENIALHHLDLSWNHISEEPGLKMFLMSAAESNANLLSLNLSWNSLGGDKIATIIKNFIGQHRAIQELDLSHNRLGSISENTRIAKGINTSETLKTLNLSYNGHTAESAFALVSNINKAKLKTLLLTNVWVKPEFEKIERYGGLKIVVEGVTGGAHIKGPDVKAMLLKRANFLGYKPKKKKKDFGWFLLRLRKADTLVPVKKAKFELLVQEDKIKFDEGMIDELANQFRNEEKKVDLNEMLEKYLDIFPDTVLPVPKEKKKKKVSKDEKKVSTDEKNVSKDEKKASIDEKKESKDEQNSRKSKKDSMIQEDRGSKGTVESRKESMNKEPTEKRRETRIDTQDRASKSVKTSVPKMPGSIMVKKISYPNEDRRKSPKEVTFVDENNKEIIFVYENDNKGNETEMEMDQTEELPHIAVEEETATDTIDKDKPAEEEIAENAEDELQVRWTLKTNRSVSFH</sequence>
<dbReference type="Gene3D" id="3.80.10.10">
    <property type="entry name" value="Ribonuclease Inhibitor"/>
    <property type="match status" value="1"/>
</dbReference>
<dbReference type="EMBL" id="GEBQ01028314">
    <property type="protein sequence ID" value="JAT11663.1"/>
    <property type="molecule type" value="Transcribed_RNA"/>
</dbReference>
<dbReference type="AlphaFoldDB" id="A0A1B6KJN2"/>
<evidence type="ECO:0000313" key="2">
    <source>
        <dbReference type="EMBL" id="JAT11663.1"/>
    </source>
</evidence>
<dbReference type="InterPro" id="IPR052394">
    <property type="entry name" value="LRR-containing"/>
</dbReference>
<dbReference type="SMART" id="SM00368">
    <property type="entry name" value="LRR_RI"/>
    <property type="match status" value="7"/>
</dbReference>
<accession>A0A1B6KJN2</accession>
<gene>
    <name evidence="2" type="ORF">g.6786</name>
</gene>
<dbReference type="PANTHER" id="PTHR24114">
    <property type="entry name" value="LEUCINE RICH REPEAT FAMILY PROTEIN"/>
    <property type="match status" value="1"/>
</dbReference>
<evidence type="ECO:0000256" key="1">
    <source>
        <dbReference type="SAM" id="MobiDB-lite"/>
    </source>
</evidence>
<dbReference type="PROSITE" id="PS51450">
    <property type="entry name" value="LRR"/>
    <property type="match status" value="2"/>
</dbReference>
<dbReference type="SUPFAM" id="SSF52047">
    <property type="entry name" value="RNI-like"/>
    <property type="match status" value="1"/>
</dbReference>
<dbReference type="Pfam" id="PF13516">
    <property type="entry name" value="LRR_6"/>
    <property type="match status" value="6"/>
</dbReference>
<feature type="compositionally biased region" description="Basic and acidic residues" evidence="1">
    <location>
        <begin position="547"/>
        <end position="627"/>
    </location>
</feature>
<dbReference type="InterPro" id="IPR032675">
    <property type="entry name" value="LRR_dom_sf"/>
</dbReference>
<organism evidence="2">
    <name type="scientific">Graphocephala atropunctata</name>
    <dbReference type="NCBI Taxonomy" id="36148"/>
    <lineage>
        <taxon>Eukaryota</taxon>
        <taxon>Metazoa</taxon>
        <taxon>Ecdysozoa</taxon>
        <taxon>Arthropoda</taxon>
        <taxon>Hexapoda</taxon>
        <taxon>Insecta</taxon>
        <taxon>Pterygota</taxon>
        <taxon>Neoptera</taxon>
        <taxon>Paraneoptera</taxon>
        <taxon>Hemiptera</taxon>
        <taxon>Auchenorrhyncha</taxon>
        <taxon>Membracoidea</taxon>
        <taxon>Cicadellidae</taxon>
        <taxon>Cicadellinae</taxon>
        <taxon>Cicadellini</taxon>
        <taxon>Graphocephala</taxon>
    </lineage>
</organism>
<protein>
    <submittedName>
        <fullName evidence="2">Uncharacterized protein</fullName>
    </submittedName>
</protein>